<accession>A0ABP9PJA5</accession>
<sequence length="138" mass="14479">MKKLLAGLLTAFLMTAGLVAAGSSTPASAICGDPQYPQCFRTQTGLTVKNVAPRKKSFTATVKAVGTNAKPTGTFVFRFKKVGGGPAATVTKAVPKTGRVTLQRSFGKGTFNATVSYRPKARSIFKASTSPTRSFTIK</sequence>
<keyword evidence="3" id="KW-1185">Reference proteome</keyword>
<evidence type="ECO:0008006" key="4">
    <source>
        <dbReference type="Google" id="ProtNLM"/>
    </source>
</evidence>
<proteinExistence type="predicted"/>
<dbReference type="RefSeq" id="WP_345457755.1">
    <property type="nucleotide sequence ID" value="NZ_BAABKG010000002.1"/>
</dbReference>
<comment type="caution">
    <text evidence="2">The sequence shown here is derived from an EMBL/GenBank/DDBJ whole genome shotgun (WGS) entry which is preliminary data.</text>
</comment>
<keyword evidence="1" id="KW-0732">Signal</keyword>
<protein>
    <recommendedName>
        <fullName evidence="4">Bacterial Ig-like domain-containing protein</fullName>
    </recommendedName>
</protein>
<reference evidence="3" key="1">
    <citation type="journal article" date="2019" name="Int. J. Syst. Evol. Microbiol.">
        <title>The Global Catalogue of Microorganisms (GCM) 10K type strain sequencing project: providing services to taxonomists for standard genome sequencing and annotation.</title>
        <authorList>
            <consortium name="The Broad Institute Genomics Platform"/>
            <consortium name="The Broad Institute Genome Sequencing Center for Infectious Disease"/>
            <person name="Wu L."/>
            <person name="Ma J."/>
        </authorList>
    </citation>
    <scope>NUCLEOTIDE SEQUENCE [LARGE SCALE GENOMIC DNA]</scope>
    <source>
        <strain evidence="3">JCM 18459</strain>
    </source>
</reference>
<dbReference type="EMBL" id="BAABKG010000002">
    <property type="protein sequence ID" value="GAA5147523.1"/>
    <property type="molecule type" value="Genomic_DNA"/>
</dbReference>
<feature type="signal peptide" evidence="1">
    <location>
        <begin position="1"/>
        <end position="29"/>
    </location>
</feature>
<evidence type="ECO:0000256" key="1">
    <source>
        <dbReference type="SAM" id="SignalP"/>
    </source>
</evidence>
<feature type="chain" id="PRO_5047518781" description="Bacterial Ig-like domain-containing protein" evidence="1">
    <location>
        <begin position="30"/>
        <end position="138"/>
    </location>
</feature>
<dbReference type="Proteomes" id="UP001500221">
    <property type="component" value="Unassembled WGS sequence"/>
</dbReference>
<evidence type="ECO:0000313" key="3">
    <source>
        <dbReference type="Proteomes" id="UP001500221"/>
    </source>
</evidence>
<gene>
    <name evidence="2" type="ORF">GCM10023340_20070</name>
</gene>
<evidence type="ECO:0000313" key="2">
    <source>
        <dbReference type="EMBL" id="GAA5147523.1"/>
    </source>
</evidence>
<name>A0ABP9PJA5_9ACTN</name>
<organism evidence="2 3">
    <name type="scientific">Nocardioides marinquilinus</name>
    <dbReference type="NCBI Taxonomy" id="1210400"/>
    <lineage>
        <taxon>Bacteria</taxon>
        <taxon>Bacillati</taxon>
        <taxon>Actinomycetota</taxon>
        <taxon>Actinomycetes</taxon>
        <taxon>Propionibacteriales</taxon>
        <taxon>Nocardioidaceae</taxon>
        <taxon>Nocardioides</taxon>
    </lineage>
</organism>